<gene>
    <name evidence="9" type="primary">dppB</name>
    <name evidence="10" type="ORF">D2E76_18695</name>
    <name evidence="9" type="ORF">ERS075527_05194</name>
</gene>
<dbReference type="CDD" id="cd06261">
    <property type="entry name" value="TM_PBP2"/>
    <property type="match status" value="1"/>
</dbReference>
<evidence type="ECO:0000256" key="2">
    <source>
        <dbReference type="ARBA" id="ARBA00022448"/>
    </source>
</evidence>
<evidence type="ECO:0000313" key="11">
    <source>
        <dbReference type="Proteomes" id="UP000038487"/>
    </source>
</evidence>
<dbReference type="Pfam" id="PF00528">
    <property type="entry name" value="BPD_transp_1"/>
    <property type="match status" value="1"/>
</dbReference>
<dbReference type="SUPFAM" id="SSF161098">
    <property type="entry name" value="MetI-like"/>
    <property type="match status" value="1"/>
</dbReference>
<dbReference type="GO" id="GO:0055085">
    <property type="term" value="P:transmembrane transport"/>
    <property type="evidence" value="ECO:0007669"/>
    <property type="project" value="InterPro"/>
</dbReference>
<reference evidence="10 12" key="2">
    <citation type="submission" date="2018-08" db="EMBL/GenBank/DDBJ databases">
        <title>Linezolid Resistance in Mycobacterium abscessus: MIC Distribution and Comprehensive Investigation of Resistance Mechanisms.</title>
        <authorList>
            <person name="Ye M."/>
            <person name="Xu L."/>
            <person name="Zou Y."/>
            <person name="Li B."/>
            <person name="Guo Q."/>
            <person name="Zhang Y."/>
            <person name="Zhan M."/>
            <person name="Xu B."/>
            <person name="Yu F."/>
            <person name="Zhang Z."/>
            <person name="Chu H."/>
        </authorList>
    </citation>
    <scope>NUCLEOTIDE SEQUENCE [LARGE SCALE GENOMIC DNA]</scope>
    <source>
        <strain evidence="10 12">G143</strain>
    </source>
</reference>
<comment type="caution">
    <text evidence="9">The sequence shown here is derived from an EMBL/GenBank/DDBJ whole genome shotgun (WGS) entry which is preliminary data.</text>
</comment>
<dbReference type="GeneID" id="93377665"/>
<evidence type="ECO:0000256" key="4">
    <source>
        <dbReference type="ARBA" id="ARBA00022692"/>
    </source>
</evidence>
<keyword evidence="5 7" id="KW-1133">Transmembrane helix</keyword>
<dbReference type="EMBL" id="QXBN01000015">
    <property type="protein sequence ID" value="RIT35041.1"/>
    <property type="molecule type" value="Genomic_DNA"/>
</dbReference>
<dbReference type="PROSITE" id="PS50928">
    <property type="entry name" value="ABC_TM1"/>
    <property type="match status" value="1"/>
</dbReference>
<dbReference type="Proteomes" id="UP000038487">
    <property type="component" value="Unassembled WGS sequence"/>
</dbReference>
<evidence type="ECO:0000256" key="6">
    <source>
        <dbReference type="ARBA" id="ARBA00023136"/>
    </source>
</evidence>
<feature type="domain" description="ABC transmembrane type-1" evidence="8">
    <location>
        <begin position="98"/>
        <end position="332"/>
    </location>
</feature>
<feature type="transmembrane region" description="Helical" evidence="7">
    <location>
        <begin position="134"/>
        <end position="158"/>
    </location>
</feature>
<dbReference type="InterPro" id="IPR000515">
    <property type="entry name" value="MetI-like"/>
</dbReference>
<feature type="transmembrane region" description="Helical" evidence="7">
    <location>
        <begin position="308"/>
        <end position="335"/>
    </location>
</feature>
<evidence type="ECO:0000313" key="9">
    <source>
        <dbReference type="EMBL" id="CPT68033.1"/>
    </source>
</evidence>
<sequence length="341" mass="36947">MSTTLLRYLGVRLALIIPTAWILMTLVFVLMRGIGDPITAQAGGRLTPAEIAKRKAEAGFDRPIWAQYWEYLTGLLRGDLGQTLTDKRSIADIIVVNGAATLELAVGAIVVALLVGIPLGRIAATHRDRIADVFLRLAAVFFYAAPVFFVAILLKLFFSVKLGWLPASGRSTVGTEIALDAMPHRTHLLLVDTVLYGNGAYFVDALKHLVLPVLALGLLTAGVFLRLVRVNLLQTLRAGYVDAARARGLPERVVVGRHAFRNSLVPVVTVMGMQIAMLLAGAVLTETAFEWNGLGSQLAHYLSARDFIAVQGIVTVIAIIVAVMSFVIDLVVAFIDPRVRF</sequence>
<dbReference type="RefSeq" id="WP_005087153.1">
    <property type="nucleotide sequence ID" value="NZ_CM125927.1"/>
</dbReference>
<dbReference type="EMBL" id="CSUW01000017">
    <property type="protein sequence ID" value="CPT68033.1"/>
    <property type="molecule type" value="Genomic_DNA"/>
</dbReference>
<dbReference type="PANTHER" id="PTHR43163:SF6">
    <property type="entry name" value="DIPEPTIDE TRANSPORT SYSTEM PERMEASE PROTEIN DPPB-RELATED"/>
    <property type="match status" value="1"/>
</dbReference>
<dbReference type="Proteomes" id="UP000284557">
    <property type="component" value="Unassembled WGS sequence"/>
</dbReference>
<name>A0A0U0XWG5_9MYCO</name>
<keyword evidence="4 7" id="KW-0812">Transmembrane</keyword>
<keyword evidence="3" id="KW-1003">Cell membrane</keyword>
<feature type="transmembrane region" description="Helical" evidence="7">
    <location>
        <begin position="104"/>
        <end position="122"/>
    </location>
</feature>
<evidence type="ECO:0000259" key="8">
    <source>
        <dbReference type="PROSITE" id="PS50928"/>
    </source>
</evidence>
<dbReference type="AlphaFoldDB" id="A0A0U0XWG5"/>
<feature type="transmembrane region" description="Helical" evidence="7">
    <location>
        <begin position="209"/>
        <end position="228"/>
    </location>
</feature>
<reference evidence="9 11" key="1">
    <citation type="submission" date="2015-03" db="EMBL/GenBank/DDBJ databases">
        <authorList>
            <consortium name="Pathogen Informatics"/>
            <person name="Murphy D."/>
        </authorList>
    </citation>
    <scope>NUCLEOTIDE SEQUENCE [LARGE SCALE GENOMIC DNA]</scope>
    <source>
        <strain evidence="9 11">PAP036</strain>
    </source>
</reference>
<evidence type="ECO:0000313" key="10">
    <source>
        <dbReference type="EMBL" id="RIT35041.1"/>
    </source>
</evidence>
<accession>A0A0U0XWG5</accession>
<evidence type="ECO:0000256" key="7">
    <source>
        <dbReference type="RuleBase" id="RU363032"/>
    </source>
</evidence>
<keyword evidence="6 7" id="KW-0472">Membrane</keyword>
<comment type="similarity">
    <text evidence="7">Belongs to the binding-protein-dependent transport system permease family.</text>
</comment>
<comment type="subcellular location">
    <subcellularLocation>
        <location evidence="1 7">Cell membrane</location>
        <topology evidence="1 7">Multi-pass membrane protein</topology>
    </subcellularLocation>
</comment>
<proteinExistence type="inferred from homology"/>
<dbReference type="Pfam" id="PF19300">
    <property type="entry name" value="BPD_transp_1_N"/>
    <property type="match status" value="1"/>
</dbReference>
<evidence type="ECO:0000256" key="5">
    <source>
        <dbReference type="ARBA" id="ARBA00022989"/>
    </source>
</evidence>
<dbReference type="PANTHER" id="PTHR43163">
    <property type="entry name" value="DIPEPTIDE TRANSPORT SYSTEM PERMEASE PROTEIN DPPB-RELATED"/>
    <property type="match status" value="1"/>
</dbReference>
<evidence type="ECO:0000313" key="12">
    <source>
        <dbReference type="Proteomes" id="UP000284557"/>
    </source>
</evidence>
<dbReference type="GO" id="GO:0005886">
    <property type="term" value="C:plasma membrane"/>
    <property type="evidence" value="ECO:0007669"/>
    <property type="project" value="UniProtKB-SubCell"/>
</dbReference>
<protein>
    <submittedName>
        <fullName evidence="10">ABC transporter permease</fullName>
    </submittedName>
    <submittedName>
        <fullName evidence="9">Probable oligopeptide ABC transporter, permease protein</fullName>
    </submittedName>
</protein>
<feature type="transmembrane region" description="Helical" evidence="7">
    <location>
        <begin position="264"/>
        <end position="284"/>
    </location>
</feature>
<evidence type="ECO:0000256" key="1">
    <source>
        <dbReference type="ARBA" id="ARBA00004651"/>
    </source>
</evidence>
<organism evidence="9 11">
    <name type="scientific">Mycobacteroides abscessus</name>
    <dbReference type="NCBI Taxonomy" id="36809"/>
    <lineage>
        <taxon>Bacteria</taxon>
        <taxon>Bacillati</taxon>
        <taxon>Actinomycetota</taxon>
        <taxon>Actinomycetes</taxon>
        <taxon>Mycobacteriales</taxon>
        <taxon>Mycobacteriaceae</taxon>
        <taxon>Mycobacteroides</taxon>
    </lineage>
</organism>
<keyword evidence="2 7" id="KW-0813">Transport</keyword>
<evidence type="ECO:0000256" key="3">
    <source>
        <dbReference type="ARBA" id="ARBA00022475"/>
    </source>
</evidence>
<dbReference type="Gene3D" id="1.10.3720.10">
    <property type="entry name" value="MetI-like"/>
    <property type="match status" value="1"/>
</dbReference>
<dbReference type="InterPro" id="IPR045621">
    <property type="entry name" value="BPD_transp_1_N"/>
</dbReference>
<dbReference type="InterPro" id="IPR035906">
    <property type="entry name" value="MetI-like_sf"/>
</dbReference>
<feature type="transmembrane region" description="Helical" evidence="7">
    <location>
        <begin position="12"/>
        <end position="31"/>
    </location>
</feature>